<dbReference type="SMART" id="SM01217">
    <property type="entry name" value="Fn3_like"/>
    <property type="match status" value="1"/>
</dbReference>
<keyword evidence="3" id="KW-0472">Membrane</keyword>
<dbReference type="GO" id="GO:0005975">
    <property type="term" value="P:carbohydrate metabolic process"/>
    <property type="evidence" value="ECO:0007669"/>
    <property type="project" value="InterPro"/>
</dbReference>
<evidence type="ECO:0000256" key="1">
    <source>
        <dbReference type="ARBA" id="ARBA00005336"/>
    </source>
</evidence>
<dbReference type="InterPro" id="IPR036881">
    <property type="entry name" value="Glyco_hydro_3_C_sf"/>
</dbReference>
<dbReference type="PRINTS" id="PR00133">
    <property type="entry name" value="GLHYDRLASE3"/>
</dbReference>
<keyword evidence="2 5" id="KW-0378">Hydrolase</keyword>
<dbReference type="Gene3D" id="3.20.20.300">
    <property type="entry name" value="Glycoside hydrolase, family 3, N-terminal domain"/>
    <property type="match status" value="1"/>
</dbReference>
<evidence type="ECO:0000256" key="2">
    <source>
        <dbReference type="ARBA" id="ARBA00022801"/>
    </source>
</evidence>
<dbReference type="Gene3D" id="3.40.50.1700">
    <property type="entry name" value="Glycoside hydrolase family 3 C-terminal domain"/>
    <property type="match status" value="1"/>
</dbReference>
<dbReference type="GO" id="GO:0004553">
    <property type="term" value="F:hydrolase activity, hydrolyzing O-glycosyl compounds"/>
    <property type="evidence" value="ECO:0007669"/>
    <property type="project" value="InterPro"/>
</dbReference>
<evidence type="ECO:0000259" key="4">
    <source>
        <dbReference type="SMART" id="SM01217"/>
    </source>
</evidence>
<dbReference type="InterPro" id="IPR001764">
    <property type="entry name" value="Glyco_hydro_3_N"/>
</dbReference>
<dbReference type="InterPro" id="IPR002772">
    <property type="entry name" value="Glyco_hydro_3_C"/>
</dbReference>
<dbReference type="InterPro" id="IPR026891">
    <property type="entry name" value="Fn3-like"/>
</dbReference>
<dbReference type="InterPro" id="IPR050288">
    <property type="entry name" value="Cellulose_deg_GH3"/>
</dbReference>
<feature type="domain" description="Fibronectin type III-like" evidence="4">
    <location>
        <begin position="416"/>
        <end position="489"/>
    </location>
</feature>
<dbReference type="SUPFAM" id="SSF52279">
    <property type="entry name" value="Beta-D-glucan exohydrolase, C-terminal domain"/>
    <property type="match status" value="1"/>
</dbReference>
<dbReference type="RefSeq" id="WP_295368378.1">
    <property type="nucleotide sequence ID" value="NZ_DYUC01000100.1"/>
</dbReference>
<proteinExistence type="inferred from homology"/>
<dbReference type="PANTHER" id="PTHR42715:SF10">
    <property type="entry name" value="BETA-GLUCOSIDASE"/>
    <property type="match status" value="1"/>
</dbReference>
<evidence type="ECO:0000313" key="6">
    <source>
        <dbReference type="Proteomes" id="UP000760668"/>
    </source>
</evidence>
<dbReference type="Pfam" id="PF00933">
    <property type="entry name" value="Glyco_hydro_3"/>
    <property type="match status" value="1"/>
</dbReference>
<dbReference type="InterPro" id="IPR013783">
    <property type="entry name" value="Ig-like_fold"/>
</dbReference>
<comment type="caution">
    <text evidence="5">The sequence shown here is derived from an EMBL/GenBank/DDBJ whole genome shotgun (WGS) entry which is preliminary data.</text>
</comment>
<dbReference type="Proteomes" id="UP000760668">
    <property type="component" value="Unassembled WGS sequence"/>
</dbReference>
<keyword evidence="3" id="KW-0812">Transmembrane</keyword>
<dbReference type="SUPFAM" id="SSF51445">
    <property type="entry name" value="(Trans)glycosidases"/>
    <property type="match status" value="1"/>
</dbReference>
<protein>
    <submittedName>
        <fullName evidence="5">Glycoside hydrolase family 3 C-terminal domain-containing protein</fullName>
    </submittedName>
</protein>
<dbReference type="Pfam" id="PF14310">
    <property type="entry name" value="Fn3-like"/>
    <property type="match status" value="1"/>
</dbReference>
<sequence length="904" mass="98996">MEQSKAKKPLSKGAKIGIGVAIAVVVLLAAVLVYAFVITNSGYWFLSKFKADTPEQQMSYTSASDTSQTIADEGFVLMQNNEDLMPLATSAENKTKINVFGMRAVQLAYNAGGSAASVVDKCVRLEDAMAEGNYELNPDLLNLYYNYYKTGKASIAPTEAPGNSSASEFITEPSNITVPDVPGDILTDTSLYDDGRSILDHAYDYSDVAMIFIGRGGSEVFDFTPSLLQLSEDEASMVDAVCSKFDKVILVLNTANAMELDFLRDYPQIKSVLWIGYPGEAGIHSLVRILSGEVNPSGRLADTWLVDNLATPAANNYLQLESDGTWNANSYHYTNAPDDAGYFTQYSEGIYVGYKYFETRHDTDESYDYDSEVMFPFGSGLSYTTFDKDIMAINEENGVITVRVEVTNTGDVAGKDVLEIYYNPPYTGAIEKSTVNLVAFKKTNLIEPGATEYYSIEFNVEDMASYDYKTNQAWTLEAGDYIISLRNNAHDVVDEETWTLANDIIYNDANDGKRSCDLVSVTNLFDDAMGPDDFLTREWNQDSRAFTGPKEEDFTASQAVLDAISGYSAPTDAELGLTEADMPAVGVTLDTPIMLSDMKGVAKDDPKWDEFVSQLTLDEMALLSGNGAWHIEGLERLGVPFTRTPDGSVCVGASTYSGAIMGTDAAGITYPCPVVTASSWNEDIAYMMGTSAGSEAQVNGYAGWYAPAMDTHRTAFNGRNFEYYSEDSLLSGTIASNVVRGATDKGVICFVKHFALNERESNDRNQLFSWCNEQAMREIYLKPFEMAIKEGGSLGVMSSFNYIGTEWAGANSTLLTDLLRDEWGFEGLVITDAHVYPYMDTILMSYAGGDLSLDAVGAWAPFDSHAGQLLDAAKNPDTQIGMTRNLFRASKNILYAVCQTWAVE</sequence>
<dbReference type="InterPro" id="IPR036962">
    <property type="entry name" value="Glyco_hydro_3_N_sf"/>
</dbReference>
<evidence type="ECO:0000256" key="3">
    <source>
        <dbReference type="SAM" id="Phobius"/>
    </source>
</evidence>
<evidence type="ECO:0000313" key="5">
    <source>
        <dbReference type="EMBL" id="HJG87331.1"/>
    </source>
</evidence>
<accession>A0A921MNF2</accession>
<feature type="transmembrane region" description="Helical" evidence="3">
    <location>
        <begin position="20"/>
        <end position="46"/>
    </location>
</feature>
<reference evidence="5" key="2">
    <citation type="submission" date="2021-09" db="EMBL/GenBank/DDBJ databases">
        <authorList>
            <person name="Gilroy R."/>
        </authorList>
    </citation>
    <scope>NUCLEOTIDE SEQUENCE</scope>
    <source>
        <strain evidence="5">CHK179-5677</strain>
    </source>
</reference>
<comment type="similarity">
    <text evidence="1">Belongs to the glycosyl hydrolase 3 family.</text>
</comment>
<keyword evidence="3" id="KW-1133">Transmembrane helix</keyword>
<reference evidence="5" key="1">
    <citation type="journal article" date="2021" name="PeerJ">
        <title>Extensive microbial diversity within the chicken gut microbiome revealed by metagenomics and culture.</title>
        <authorList>
            <person name="Gilroy R."/>
            <person name="Ravi A."/>
            <person name="Getino M."/>
            <person name="Pursley I."/>
            <person name="Horton D.L."/>
            <person name="Alikhan N.F."/>
            <person name="Baker D."/>
            <person name="Gharbi K."/>
            <person name="Hall N."/>
            <person name="Watson M."/>
            <person name="Adriaenssens E.M."/>
            <person name="Foster-Nyarko E."/>
            <person name="Jarju S."/>
            <person name="Secka A."/>
            <person name="Antonio M."/>
            <person name="Oren A."/>
            <person name="Chaudhuri R.R."/>
            <person name="La Ragione R."/>
            <person name="Hildebrand F."/>
            <person name="Pallen M.J."/>
        </authorList>
    </citation>
    <scope>NUCLEOTIDE SEQUENCE</scope>
    <source>
        <strain evidence="5">CHK179-5677</strain>
    </source>
</reference>
<dbReference type="Pfam" id="PF01915">
    <property type="entry name" value="Glyco_hydro_3_C"/>
    <property type="match status" value="1"/>
</dbReference>
<dbReference type="PANTHER" id="PTHR42715">
    <property type="entry name" value="BETA-GLUCOSIDASE"/>
    <property type="match status" value="1"/>
</dbReference>
<gene>
    <name evidence="5" type="ORF">K8V01_09965</name>
</gene>
<dbReference type="EMBL" id="DYUC01000100">
    <property type="protein sequence ID" value="HJG87331.1"/>
    <property type="molecule type" value="Genomic_DNA"/>
</dbReference>
<organism evidence="5 6">
    <name type="scientific">Pseudoflavonifractor capillosus</name>
    <dbReference type="NCBI Taxonomy" id="106588"/>
    <lineage>
        <taxon>Bacteria</taxon>
        <taxon>Bacillati</taxon>
        <taxon>Bacillota</taxon>
        <taxon>Clostridia</taxon>
        <taxon>Eubacteriales</taxon>
        <taxon>Oscillospiraceae</taxon>
        <taxon>Pseudoflavonifractor</taxon>
    </lineage>
</organism>
<dbReference type="Gene3D" id="2.60.40.10">
    <property type="entry name" value="Immunoglobulins"/>
    <property type="match status" value="1"/>
</dbReference>
<dbReference type="AlphaFoldDB" id="A0A921MNF2"/>
<name>A0A921MNF2_9FIRM</name>
<dbReference type="InterPro" id="IPR017853">
    <property type="entry name" value="GH"/>
</dbReference>